<dbReference type="AlphaFoldDB" id="A0A9N8DSL2"/>
<protein>
    <submittedName>
        <fullName evidence="1">Uncharacterized protein</fullName>
    </submittedName>
</protein>
<sequence length="532" mass="58830">MASTGTVNLSVADCCSNFVNDHFQKKLFKGFRLDDFDTSKQKGLLAGLLKTNIPQYPKRDPDAVPAFLLYDLSQKEEPQEGEPQEEKHKDTEAYKFIESTEDICSGLYGARWAASFLELYLVRKRNEDHNGTRGSFSPEGALLIQALDRYIDTYTTAELGDLGSEAGAKSVKRKSIEPKEGSAYSGIKKVAEEPGGYALAKTVESAIFKYAVGGKAVFIDEHYKRLIEVGAAALSHSEDGAVVDEPIVIQAGINYFSLRHMVIGNMTAQEKGGQGDGFEKVILPGIQAQLPKILQEQLEGFSGWEVLKPLLVPERSAHGMLAFQCKNAADTIRWINDATKSTFGGQVVPFCYPDVNIGPDLIFLMWDYDYKKYIPVISQAKYRENFHQMDALRTITPSLLYHDNRGKAEVTLSRVNTSDDGPKKSWEETKPKLVWEKQGWGKVMVQYPANGAGSATPGVLEDDSEKVVGQIDMSPVDRSGKKKSERVETNAKKRKVGWLATISKENAPELFAHRDLMVLNALKGKGGGEKGK</sequence>
<evidence type="ECO:0000313" key="2">
    <source>
        <dbReference type="Proteomes" id="UP001153069"/>
    </source>
</evidence>
<proteinExistence type="predicted"/>
<comment type="caution">
    <text evidence="1">The sequence shown here is derived from an EMBL/GenBank/DDBJ whole genome shotgun (WGS) entry which is preliminary data.</text>
</comment>
<organism evidence="1 2">
    <name type="scientific">Seminavis robusta</name>
    <dbReference type="NCBI Taxonomy" id="568900"/>
    <lineage>
        <taxon>Eukaryota</taxon>
        <taxon>Sar</taxon>
        <taxon>Stramenopiles</taxon>
        <taxon>Ochrophyta</taxon>
        <taxon>Bacillariophyta</taxon>
        <taxon>Bacillariophyceae</taxon>
        <taxon>Bacillariophycidae</taxon>
        <taxon>Naviculales</taxon>
        <taxon>Naviculaceae</taxon>
        <taxon>Seminavis</taxon>
    </lineage>
</organism>
<dbReference type="Proteomes" id="UP001153069">
    <property type="component" value="Unassembled WGS sequence"/>
</dbReference>
<gene>
    <name evidence="1" type="ORF">SEMRO_322_G117020.1</name>
</gene>
<name>A0A9N8DSL2_9STRA</name>
<dbReference type="EMBL" id="CAICTM010000321">
    <property type="protein sequence ID" value="CAB9507834.1"/>
    <property type="molecule type" value="Genomic_DNA"/>
</dbReference>
<keyword evidence="2" id="KW-1185">Reference proteome</keyword>
<accession>A0A9N8DSL2</accession>
<dbReference type="OrthoDB" id="2374788at2759"/>
<evidence type="ECO:0000313" key="1">
    <source>
        <dbReference type="EMBL" id="CAB9507834.1"/>
    </source>
</evidence>
<reference evidence="1" key="1">
    <citation type="submission" date="2020-06" db="EMBL/GenBank/DDBJ databases">
        <authorList>
            <consortium name="Plant Systems Biology data submission"/>
        </authorList>
    </citation>
    <scope>NUCLEOTIDE SEQUENCE</scope>
    <source>
        <strain evidence="1">D6</strain>
    </source>
</reference>